<dbReference type="InterPro" id="IPR023214">
    <property type="entry name" value="HAD_sf"/>
</dbReference>
<sequence length="206" mass="23365">MSTLKAYLFDMDGVVVNTEPQYDLFLKSFIEEYNLPSDFLSKIKGVRWPEIISMYFSDLSESEKKKLSDRVANFEINELKYIPIPGVSEYIHQLKKQGIKIALVTSSLKFKADIALHKMKLENVFDVVITGDDIKNGKPDPECYLLAAEKLCIKPEECVVFEDSFAGIEAGKRAGMKVIALSTTNSEESLHLRVDRVIPDFINFTI</sequence>
<dbReference type="NCBIfam" id="TIGR01509">
    <property type="entry name" value="HAD-SF-IA-v3"/>
    <property type="match status" value="1"/>
</dbReference>
<dbReference type="OrthoDB" id="9797743at2"/>
<dbReference type="SFLD" id="SFLDS00003">
    <property type="entry name" value="Haloacid_Dehalogenase"/>
    <property type="match status" value="1"/>
</dbReference>
<dbReference type="Proteomes" id="UP000238042">
    <property type="component" value="Unassembled WGS sequence"/>
</dbReference>
<organism evidence="1 2">
    <name type="scientific">Apibacter adventoris</name>
    <dbReference type="NCBI Taxonomy" id="1679466"/>
    <lineage>
        <taxon>Bacteria</taxon>
        <taxon>Pseudomonadati</taxon>
        <taxon>Bacteroidota</taxon>
        <taxon>Flavobacteriia</taxon>
        <taxon>Flavobacteriales</taxon>
        <taxon>Weeksellaceae</taxon>
        <taxon>Apibacter</taxon>
    </lineage>
</organism>
<dbReference type="InterPro" id="IPR036412">
    <property type="entry name" value="HAD-like_sf"/>
</dbReference>
<dbReference type="InterPro" id="IPR023198">
    <property type="entry name" value="PGP-like_dom2"/>
</dbReference>
<name>A0A2S8AF24_9FLAO</name>
<dbReference type="InterPro" id="IPR041492">
    <property type="entry name" value="HAD_2"/>
</dbReference>
<dbReference type="InterPro" id="IPR051806">
    <property type="entry name" value="HAD-like_SPP"/>
</dbReference>
<dbReference type="InterPro" id="IPR006439">
    <property type="entry name" value="HAD-SF_hydro_IA"/>
</dbReference>
<dbReference type="Gene3D" id="1.10.150.240">
    <property type="entry name" value="Putative phosphatase, domain 2"/>
    <property type="match status" value="1"/>
</dbReference>
<dbReference type="Pfam" id="PF13419">
    <property type="entry name" value="HAD_2"/>
    <property type="match status" value="1"/>
</dbReference>
<evidence type="ECO:0000313" key="2">
    <source>
        <dbReference type="Proteomes" id="UP000238042"/>
    </source>
</evidence>
<accession>A0A2S8AF24</accession>
<dbReference type="GO" id="GO:0050308">
    <property type="term" value="F:sugar-phosphatase activity"/>
    <property type="evidence" value="ECO:0007669"/>
    <property type="project" value="TreeGrafter"/>
</dbReference>
<comment type="caution">
    <text evidence="1">The sequence shown here is derived from an EMBL/GenBank/DDBJ whole genome shotgun (WGS) entry which is preliminary data.</text>
</comment>
<dbReference type="SUPFAM" id="SSF56784">
    <property type="entry name" value="HAD-like"/>
    <property type="match status" value="1"/>
</dbReference>
<dbReference type="SFLD" id="SFLDG01129">
    <property type="entry name" value="C1.5:_HAD__Beta-PGM__Phosphata"/>
    <property type="match status" value="1"/>
</dbReference>
<gene>
    <name evidence="1" type="ORF">C4S77_03900</name>
</gene>
<protein>
    <submittedName>
        <fullName evidence="1">HAD family phosphatase</fullName>
    </submittedName>
</protein>
<proteinExistence type="predicted"/>
<evidence type="ECO:0000313" key="1">
    <source>
        <dbReference type="EMBL" id="PQL94107.1"/>
    </source>
</evidence>
<dbReference type="PANTHER" id="PTHR43481:SF4">
    <property type="entry name" value="GLYCEROL-1-PHOSPHATE PHOSPHOHYDROLASE 1-RELATED"/>
    <property type="match status" value="1"/>
</dbReference>
<dbReference type="NCBIfam" id="TIGR01549">
    <property type="entry name" value="HAD-SF-IA-v1"/>
    <property type="match status" value="1"/>
</dbReference>
<dbReference type="RefSeq" id="WP_105246209.1">
    <property type="nucleotide sequence ID" value="NZ_PSZM01000025.1"/>
</dbReference>
<dbReference type="PRINTS" id="PR00413">
    <property type="entry name" value="HADHALOGNASE"/>
</dbReference>
<dbReference type="Gene3D" id="3.40.50.1000">
    <property type="entry name" value="HAD superfamily/HAD-like"/>
    <property type="match status" value="1"/>
</dbReference>
<reference evidence="1 2" key="1">
    <citation type="submission" date="2018-02" db="EMBL/GenBank/DDBJ databases">
        <title>Genome sequences of Apibacter spp., gut symbionts of Asian honey bees.</title>
        <authorList>
            <person name="Kwong W.K."/>
            <person name="Steele M.I."/>
            <person name="Moran N.A."/>
        </authorList>
    </citation>
    <scope>NUCLEOTIDE SEQUENCE [LARGE SCALE GENOMIC DNA]</scope>
    <source>
        <strain evidence="2">wkB301</strain>
    </source>
</reference>
<dbReference type="AlphaFoldDB" id="A0A2S8AF24"/>
<dbReference type="CDD" id="cd07505">
    <property type="entry name" value="HAD_BPGM-like"/>
    <property type="match status" value="1"/>
</dbReference>
<keyword evidence="2" id="KW-1185">Reference proteome</keyword>
<dbReference type="PANTHER" id="PTHR43481">
    <property type="entry name" value="FRUCTOSE-1-PHOSPHATE PHOSPHATASE"/>
    <property type="match status" value="1"/>
</dbReference>
<dbReference type="SFLD" id="SFLDG01135">
    <property type="entry name" value="C1.5.6:_HAD__Beta-PGM__Phospha"/>
    <property type="match status" value="1"/>
</dbReference>
<dbReference type="EMBL" id="PSZM01000025">
    <property type="protein sequence ID" value="PQL94107.1"/>
    <property type="molecule type" value="Genomic_DNA"/>
</dbReference>